<evidence type="ECO:0000256" key="1">
    <source>
        <dbReference type="SAM" id="Coils"/>
    </source>
</evidence>
<dbReference type="AlphaFoldDB" id="A0A8H6YQ79"/>
<dbReference type="InterPro" id="IPR002625">
    <property type="entry name" value="Smr_dom"/>
</dbReference>
<feature type="coiled-coil region" evidence="1">
    <location>
        <begin position="385"/>
        <end position="414"/>
    </location>
</feature>
<dbReference type="InterPro" id="IPR053020">
    <property type="entry name" value="Smr_domain_protein"/>
</dbReference>
<evidence type="ECO:0000313" key="5">
    <source>
        <dbReference type="EMBL" id="KAF7361940.1"/>
    </source>
</evidence>
<dbReference type="Pfam" id="PF01713">
    <property type="entry name" value="Smr"/>
    <property type="match status" value="1"/>
</dbReference>
<proteinExistence type="predicted"/>
<reference evidence="5" key="1">
    <citation type="submission" date="2020-05" db="EMBL/GenBank/DDBJ databases">
        <title>Mycena genomes resolve the evolution of fungal bioluminescence.</title>
        <authorList>
            <person name="Tsai I.J."/>
        </authorList>
    </citation>
    <scope>NUCLEOTIDE SEQUENCE</scope>
    <source>
        <strain evidence="5">CCC161011</strain>
    </source>
</reference>
<evidence type="ECO:0000259" key="4">
    <source>
        <dbReference type="PROSITE" id="PS50828"/>
    </source>
</evidence>
<comment type="caution">
    <text evidence="5">The sequence shown here is derived from an EMBL/GenBank/DDBJ whole genome shotgun (WGS) entry which is preliminary data.</text>
</comment>
<feature type="domain" description="Smr" evidence="4">
    <location>
        <begin position="456"/>
        <end position="532"/>
    </location>
</feature>
<dbReference type="PANTHER" id="PTHR47417:SF1">
    <property type="entry name" value="SMR DOMAIN-CONTAINING PROTEIN YPL199C"/>
    <property type="match status" value="1"/>
</dbReference>
<feature type="region of interest" description="Disordered" evidence="2">
    <location>
        <begin position="95"/>
        <end position="127"/>
    </location>
</feature>
<dbReference type="Proteomes" id="UP000620124">
    <property type="component" value="Unassembled WGS sequence"/>
</dbReference>
<evidence type="ECO:0000256" key="2">
    <source>
        <dbReference type="SAM" id="MobiDB-lite"/>
    </source>
</evidence>
<feature type="chain" id="PRO_5034150954" evidence="3">
    <location>
        <begin position="20"/>
        <end position="532"/>
    </location>
</feature>
<keyword evidence="3" id="KW-0732">Signal</keyword>
<keyword evidence="6" id="KW-1185">Reference proteome</keyword>
<feature type="compositionally biased region" description="Basic and acidic residues" evidence="2">
    <location>
        <begin position="97"/>
        <end position="127"/>
    </location>
</feature>
<dbReference type="InterPro" id="IPR036063">
    <property type="entry name" value="Smr_dom_sf"/>
</dbReference>
<accession>A0A8H6YQ79</accession>
<evidence type="ECO:0000313" key="6">
    <source>
        <dbReference type="Proteomes" id="UP000620124"/>
    </source>
</evidence>
<feature type="region of interest" description="Disordered" evidence="2">
    <location>
        <begin position="180"/>
        <end position="266"/>
    </location>
</feature>
<dbReference type="EMBL" id="JACAZI010000004">
    <property type="protein sequence ID" value="KAF7361940.1"/>
    <property type="molecule type" value="Genomic_DNA"/>
</dbReference>
<dbReference type="Gene3D" id="3.30.1370.110">
    <property type="match status" value="1"/>
</dbReference>
<name>A0A8H6YQ79_9AGAR</name>
<keyword evidence="1" id="KW-0175">Coiled coil</keyword>
<evidence type="ECO:0000256" key="3">
    <source>
        <dbReference type="SAM" id="SignalP"/>
    </source>
</evidence>
<dbReference type="OrthoDB" id="3231855at2759"/>
<dbReference type="SUPFAM" id="SSF160443">
    <property type="entry name" value="SMR domain-like"/>
    <property type="match status" value="1"/>
</dbReference>
<sequence>MNPVLPLSIGFALRIFLLAFDPQSQLRPIFIGIWEGIAMYRGLSTTPTSVDAYVSLSLCALRLLFDSVFTENRNTMITLVFSLVLSVLISDVVGSHHGHDIQPSRRSEVTRDTVDEPPRSPDFHEVPDFHRTNRTRVIPRTPHETNGFATRVDPAVQTGTRTPQHQIVGFVISADRAPKVQPPHVSLSSTPAAENPDLIDIPNPMTRAPDVEPPRASPSPTPAVDSPVLIAIRNPITPPRTPPKRVSSPSPPKANTPSESENDKDELHTSLRLVVAQTPPLQAVDVVGEPPTFDDADQDELQTPLGLSLRALPPLTLEEAQPRDETRSLLLEDIPVVSLADDSASVLEADLPEVDADDILELSPQSDAQLSIISATNDQIIRAKAELLRKQAWNEEAQLRSMKEELERAVLQNKIKEAFLLRRNIETREEEARKLHGRAARRYFRASNLSRKDGEIDVHGLFIAEAVNKVETALEAAILSGRKELRVIVGRGRGSKDGQPKLRPAITREMQKQGIPCRIQAGNDGVLILTVP</sequence>
<dbReference type="SMART" id="SM00463">
    <property type="entry name" value="SMR"/>
    <property type="match status" value="1"/>
</dbReference>
<feature type="signal peptide" evidence="3">
    <location>
        <begin position="1"/>
        <end position="19"/>
    </location>
</feature>
<protein>
    <submittedName>
        <fullName evidence="5">Smr domain-containing protein</fullName>
    </submittedName>
</protein>
<dbReference type="PROSITE" id="PS50828">
    <property type="entry name" value="SMR"/>
    <property type="match status" value="1"/>
</dbReference>
<organism evidence="5 6">
    <name type="scientific">Mycena venus</name>
    <dbReference type="NCBI Taxonomy" id="2733690"/>
    <lineage>
        <taxon>Eukaryota</taxon>
        <taxon>Fungi</taxon>
        <taxon>Dikarya</taxon>
        <taxon>Basidiomycota</taxon>
        <taxon>Agaricomycotina</taxon>
        <taxon>Agaricomycetes</taxon>
        <taxon>Agaricomycetidae</taxon>
        <taxon>Agaricales</taxon>
        <taxon>Marasmiineae</taxon>
        <taxon>Mycenaceae</taxon>
        <taxon>Mycena</taxon>
    </lineage>
</organism>
<gene>
    <name evidence="5" type="ORF">MVEN_00539000</name>
</gene>
<dbReference type="PANTHER" id="PTHR47417">
    <property type="entry name" value="SMR DOMAIN-CONTAINING PROTEIN YPL199C"/>
    <property type="match status" value="1"/>
</dbReference>